<dbReference type="STRING" id="1646377.BS640_03105"/>
<comment type="caution">
    <text evidence="3">The sequence shown here is derived from an EMBL/GenBank/DDBJ whole genome shotgun (WGS) entry which is preliminary data.</text>
</comment>
<dbReference type="EMBL" id="MRWE01000003">
    <property type="protein sequence ID" value="ORJ27092.1"/>
    <property type="molecule type" value="Genomic_DNA"/>
</dbReference>
<dbReference type="GO" id="GO:0032153">
    <property type="term" value="C:cell division site"/>
    <property type="evidence" value="ECO:0007669"/>
    <property type="project" value="TreeGrafter"/>
</dbReference>
<sequence>MKQAVRGFDFRRIMDDKAQLNQFVLDEQQRQVIQSLHALGKTLNAPKKAAKGIFGLGGKKTGGVYIWGKVGRGKSFIVDSFFAAAPVSSKMRVHFHDFLRDLHRQMNAPQAADNTLETALGTLLGDCRLLCFDELHLHDVGDAMLVKGLLAWVISSGTVLVATSNYPPEQLLSHPLYHARFVPSIKLIEKHLEVVALGGTQDYRQLGSNDLTPFCEGVFLCPGNDLQRRECGLPQPGIGRQSLNMGSRTLELLSAPGDFLHFSFEALCVAPTAVMDYLALCDRCDCWIIEGVPKLAGQSGATQQRFINVIDVLYERQCRLYLFSEYGLDEMTRDVEQEDIQRTRSRLSQLKNYV</sequence>
<keyword evidence="3" id="KW-0131">Cell cycle</keyword>
<keyword evidence="2" id="KW-0067">ATP-binding</keyword>
<dbReference type="PANTHER" id="PTHR12169:SF6">
    <property type="entry name" value="AFG1-LIKE ATPASE"/>
    <property type="match status" value="1"/>
</dbReference>
<keyword evidence="4" id="KW-1185">Reference proteome</keyword>
<evidence type="ECO:0000313" key="3">
    <source>
        <dbReference type="EMBL" id="ORJ27092.1"/>
    </source>
</evidence>
<dbReference type="RefSeq" id="WP_017490774.1">
    <property type="nucleotide sequence ID" value="NZ_JAJGAQ010000003.1"/>
</dbReference>
<dbReference type="GO" id="GO:0005524">
    <property type="term" value="F:ATP binding"/>
    <property type="evidence" value="ECO:0007669"/>
    <property type="project" value="UniProtKB-KW"/>
</dbReference>
<dbReference type="GO" id="GO:0051301">
    <property type="term" value="P:cell division"/>
    <property type="evidence" value="ECO:0007669"/>
    <property type="project" value="UniProtKB-KW"/>
</dbReference>
<keyword evidence="1" id="KW-0547">Nucleotide-binding</keyword>
<evidence type="ECO:0000256" key="2">
    <source>
        <dbReference type="ARBA" id="ARBA00022840"/>
    </source>
</evidence>
<dbReference type="SUPFAM" id="SSF52540">
    <property type="entry name" value="P-loop containing nucleoside triphosphate hydrolases"/>
    <property type="match status" value="1"/>
</dbReference>
<proteinExistence type="predicted"/>
<dbReference type="AlphaFoldDB" id="A0A1X0WJY3"/>
<dbReference type="NCBIfam" id="NF040713">
    <property type="entry name" value="ZapE"/>
    <property type="match status" value="1"/>
</dbReference>
<keyword evidence="3" id="KW-0132">Cell division</keyword>
<dbReference type="Proteomes" id="UP000192536">
    <property type="component" value="Unassembled WGS sequence"/>
</dbReference>
<accession>A0A1X0WJY3</accession>
<dbReference type="GO" id="GO:0016887">
    <property type="term" value="F:ATP hydrolysis activity"/>
    <property type="evidence" value="ECO:0007669"/>
    <property type="project" value="InterPro"/>
</dbReference>
<name>A0A1X0WJY3_9GAMM</name>
<dbReference type="Gene3D" id="3.40.50.300">
    <property type="entry name" value="P-loop containing nucleotide triphosphate hydrolases"/>
    <property type="match status" value="1"/>
</dbReference>
<reference evidence="3 4" key="1">
    <citation type="journal article" date="2017" name="Int. J. Syst. Evol. Microbiol.">
        <title>Rouxiella badensis sp. nov. and Rouxiella silvae sp. nov. isolated from peat bog soil in Germany and emendation of the genus description.</title>
        <authorList>
            <person name="Le Fleche-Mateos A."/>
            <person name="Kugler J.H."/>
            <person name="Hansen S.H."/>
            <person name="Syldatk C."/>
            <person name="Hausmann R."/>
            <person name="Lomprez F."/>
            <person name="Vandenbogaert M."/>
            <person name="Manuguerra J.C."/>
            <person name="Grimont P.A."/>
        </authorList>
    </citation>
    <scope>NUCLEOTIDE SEQUENCE [LARGE SCALE GENOMIC DNA]</scope>
    <source>
        <strain evidence="3 4">DSM 100043</strain>
    </source>
</reference>
<organism evidence="3 4">
    <name type="scientific">Rouxiella badensis</name>
    <dbReference type="NCBI Taxonomy" id="1646377"/>
    <lineage>
        <taxon>Bacteria</taxon>
        <taxon>Pseudomonadati</taxon>
        <taxon>Pseudomonadota</taxon>
        <taxon>Gammaproteobacteria</taxon>
        <taxon>Enterobacterales</taxon>
        <taxon>Yersiniaceae</taxon>
        <taxon>Rouxiella</taxon>
    </lineage>
</organism>
<dbReference type="InterPro" id="IPR027417">
    <property type="entry name" value="P-loop_NTPase"/>
</dbReference>
<dbReference type="GO" id="GO:0005737">
    <property type="term" value="C:cytoplasm"/>
    <property type="evidence" value="ECO:0007669"/>
    <property type="project" value="TreeGrafter"/>
</dbReference>
<dbReference type="InterPro" id="IPR005654">
    <property type="entry name" value="ATPase_AFG1-like"/>
</dbReference>
<protein>
    <submittedName>
        <fullName evidence="3">Cell division protein ZapE</fullName>
    </submittedName>
</protein>
<evidence type="ECO:0000256" key="1">
    <source>
        <dbReference type="ARBA" id="ARBA00022741"/>
    </source>
</evidence>
<gene>
    <name evidence="3" type="ORF">BS640_03105</name>
</gene>
<evidence type="ECO:0000313" key="4">
    <source>
        <dbReference type="Proteomes" id="UP000192536"/>
    </source>
</evidence>
<dbReference type="Pfam" id="PF03969">
    <property type="entry name" value="AFG1_ATPase"/>
    <property type="match status" value="1"/>
</dbReference>
<dbReference type="PANTHER" id="PTHR12169">
    <property type="entry name" value="ATPASE N2B"/>
    <property type="match status" value="1"/>
</dbReference>